<keyword evidence="2" id="KW-1185">Reference proteome</keyword>
<proteinExistence type="predicted"/>
<reference evidence="1" key="1">
    <citation type="submission" date="2020-04" db="EMBL/GenBank/DDBJ databases">
        <title>Draft genome resource of the tomato pathogen Pseudocercospora fuligena.</title>
        <authorList>
            <person name="Zaccaron A."/>
        </authorList>
    </citation>
    <scope>NUCLEOTIDE SEQUENCE</scope>
    <source>
        <strain evidence="1">PF001</strain>
    </source>
</reference>
<dbReference type="Proteomes" id="UP000660729">
    <property type="component" value="Unassembled WGS sequence"/>
</dbReference>
<comment type="caution">
    <text evidence="1">The sequence shown here is derived from an EMBL/GenBank/DDBJ whole genome shotgun (WGS) entry which is preliminary data.</text>
</comment>
<protein>
    <recommendedName>
        <fullName evidence="3">BTB domain-containing protein</fullName>
    </recommendedName>
</protein>
<organism evidence="1 2">
    <name type="scientific">Pseudocercospora fuligena</name>
    <dbReference type="NCBI Taxonomy" id="685502"/>
    <lineage>
        <taxon>Eukaryota</taxon>
        <taxon>Fungi</taxon>
        <taxon>Dikarya</taxon>
        <taxon>Ascomycota</taxon>
        <taxon>Pezizomycotina</taxon>
        <taxon>Dothideomycetes</taxon>
        <taxon>Dothideomycetidae</taxon>
        <taxon>Mycosphaerellales</taxon>
        <taxon>Mycosphaerellaceae</taxon>
        <taxon>Pseudocercospora</taxon>
    </lineage>
</organism>
<dbReference type="InterPro" id="IPR011333">
    <property type="entry name" value="SKP1/BTB/POZ_sf"/>
</dbReference>
<dbReference type="EMBL" id="JABCIY010000011">
    <property type="protein sequence ID" value="KAF7197560.1"/>
    <property type="molecule type" value="Genomic_DNA"/>
</dbReference>
<dbReference type="OrthoDB" id="3650523at2759"/>
<evidence type="ECO:0000313" key="1">
    <source>
        <dbReference type="EMBL" id="KAF7197560.1"/>
    </source>
</evidence>
<evidence type="ECO:0008006" key="3">
    <source>
        <dbReference type="Google" id="ProtNLM"/>
    </source>
</evidence>
<dbReference type="Gene3D" id="3.30.710.10">
    <property type="entry name" value="Potassium Channel Kv1.1, Chain A"/>
    <property type="match status" value="1"/>
</dbReference>
<sequence length="208" mass="23229">MATSEHVEKIAQLGDLVLQIGTSEKKILVSSTVLINLSKVFAVLLGPNFKEGQTQRDATNPQTISLPDDDATAMTHMCMLLHCKVVPEFSNPGGNTTITQNTRDNHSLRILKLAMIIDKYDCVDVLRLQVNSLVWDNLDRFRNGGVATCRIANVAWMFQLPRAFRAATKQIIREHAELPSLNESGLPMKVYCSSTYSLMNVQHIVPHR</sequence>
<name>A0A8H6VMS7_9PEZI</name>
<gene>
    <name evidence="1" type="ORF">HII31_01063</name>
</gene>
<accession>A0A8H6VMS7</accession>
<dbReference type="AlphaFoldDB" id="A0A8H6VMS7"/>
<evidence type="ECO:0000313" key="2">
    <source>
        <dbReference type="Proteomes" id="UP000660729"/>
    </source>
</evidence>